<gene>
    <name evidence="1" type="ORF">QRB35_15430</name>
</gene>
<reference evidence="1" key="2">
    <citation type="submission" date="2023-06" db="EMBL/GenBank/DDBJ databases">
        <authorList>
            <person name="Spilker T."/>
        </authorList>
    </citation>
    <scope>NUCLEOTIDE SEQUENCE</scope>
    <source>
        <strain evidence="1">FLAC1071</strain>
    </source>
</reference>
<evidence type="ECO:0000313" key="1">
    <source>
        <dbReference type="EMBL" id="MDM3927403.1"/>
    </source>
</evidence>
<keyword evidence="2" id="KW-1185">Reference proteome</keyword>
<proteinExistence type="predicted"/>
<accession>A0ABT7P298</accession>
<reference evidence="1" key="1">
    <citation type="submission" date="2023-06" db="EMBL/GenBank/DDBJ databases">
        <title>Itaconate inhibition of nontuberculous mycobacteria.</title>
        <authorList>
            <person name="Breen P."/>
            <person name="Zimbric M."/>
            <person name="Caverly L."/>
        </authorList>
    </citation>
    <scope>NUCLEOTIDE SEQUENCE</scope>
    <source>
        <strain evidence="1">FLAC1071</strain>
    </source>
</reference>
<organism evidence="1 2">
    <name type="scientific">Mycobacterium intracellulare subsp. chimaera</name>
    <dbReference type="NCBI Taxonomy" id="222805"/>
    <lineage>
        <taxon>Bacteria</taxon>
        <taxon>Bacillati</taxon>
        <taxon>Actinomycetota</taxon>
        <taxon>Actinomycetes</taxon>
        <taxon>Mycobacteriales</taxon>
        <taxon>Mycobacteriaceae</taxon>
        <taxon>Mycobacterium</taxon>
        <taxon>Mycobacterium avium complex (MAC)</taxon>
    </lineage>
</organism>
<dbReference type="RefSeq" id="WP_289114616.1">
    <property type="nucleotide sequence ID" value="NZ_JASZZX010000013.1"/>
</dbReference>
<name>A0ABT7P298_MYCIT</name>
<evidence type="ECO:0000313" key="2">
    <source>
        <dbReference type="Proteomes" id="UP001529272"/>
    </source>
</evidence>
<comment type="caution">
    <text evidence="1">The sequence shown here is derived from an EMBL/GenBank/DDBJ whole genome shotgun (WGS) entry which is preliminary data.</text>
</comment>
<dbReference type="EMBL" id="JASZZX010000013">
    <property type="protein sequence ID" value="MDM3927403.1"/>
    <property type="molecule type" value="Genomic_DNA"/>
</dbReference>
<dbReference type="Proteomes" id="UP001529272">
    <property type="component" value="Unassembled WGS sequence"/>
</dbReference>
<sequence length="97" mass="10937">MANTSVTTTITAVPCGRDRHGNPLAPRRYVVDARREDWGDGRTRVFERRPDLEVGDGTLRFAPVVVRTDSIRDYREPDPTERDVAAALILRGLSWDS</sequence>
<protein>
    <submittedName>
        <fullName evidence="1">Uncharacterized protein</fullName>
    </submittedName>
</protein>